<keyword evidence="3" id="KW-1185">Reference proteome</keyword>
<organism evidence="2 3">
    <name type="scientific">Parasponia andersonii</name>
    <name type="common">Sponia andersonii</name>
    <dbReference type="NCBI Taxonomy" id="3476"/>
    <lineage>
        <taxon>Eukaryota</taxon>
        <taxon>Viridiplantae</taxon>
        <taxon>Streptophyta</taxon>
        <taxon>Embryophyta</taxon>
        <taxon>Tracheophyta</taxon>
        <taxon>Spermatophyta</taxon>
        <taxon>Magnoliopsida</taxon>
        <taxon>eudicotyledons</taxon>
        <taxon>Gunneridae</taxon>
        <taxon>Pentapetalae</taxon>
        <taxon>rosids</taxon>
        <taxon>fabids</taxon>
        <taxon>Rosales</taxon>
        <taxon>Cannabaceae</taxon>
        <taxon>Parasponia</taxon>
    </lineage>
</organism>
<evidence type="ECO:0000313" key="2">
    <source>
        <dbReference type="EMBL" id="PON47283.1"/>
    </source>
</evidence>
<dbReference type="CDD" id="cd06222">
    <property type="entry name" value="RNase_H_like"/>
    <property type="match status" value="1"/>
</dbReference>
<dbReference type="PANTHER" id="PTHR47723:SF23">
    <property type="entry name" value="REVERSE TRANSCRIPTASE-LIKE PROTEIN"/>
    <property type="match status" value="1"/>
</dbReference>
<gene>
    <name evidence="2" type="ORF">PanWU01x14_245320</name>
</gene>
<reference evidence="3" key="1">
    <citation type="submission" date="2016-06" db="EMBL/GenBank/DDBJ databases">
        <title>Parallel loss of symbiosis genes in relatives of nitrogen-fixing non-legume Parasponia.</title>
        <authorList>
            <person name="Van Velzen R."/>
            <person name="Holmer R."/>
            <person name="Bu F."/>
            <person name="Rutten L."/>
            <person name="Van Zeijl A."/>
            <person name="Liu W."/>
            <person name="Santuari L."/>
            <person name="Cao Q."/>
            <person name="Sharma T."/>
            <person name="Shen D."/>
            <person name="Roswanjaya Y."/>
            <person name="Wardhani T."/>
            <person name="Kalhor M.S."/>
            <person name="Jansen J."/>
            <person name="Van den Hoogen J."/>
            <person name="Gungor B."/>
            <person name="Hartog M."/>
            <person name="Hontelez J."/>
            <person name="Verver J."/>
            <person name="Yang W.-C."/>
            <person name="Schijlen E."/>
            <person name="Repin R."/>
            <person name="Schilthuizen M."/>
            <person name="Schranz E."/>
            <person name="Heidstra R."/>
            <person name="Miyata K."/>
            <person name="Fedorova E."/>
            <person name="Kohlen W."/>
            <person name="Bisseling T."/>
            <person name="Smit S."/>
            <person name="Geurts R."/>
        </authorList>
    </citation>
    <scope>NUCLEOTIDE SEQUENCE [LARGE SCALE GENOMIC DNA]</scope>
    <source>
        <strain evidence="3">cv. WU1-14</strain>
    </source>
</reference>
<dbReference type="InterPro" id="IPR053151">
    <property type="entry name" value="RNase_H-like"/>
</dbReference>
<evidence type="ECO:0000313" key="3">
    <source>
        <dbReference type="Proteomes" id="UP000237105"/>
    </source>
</evidence>
<name>A0A2P5BER3_PARAD</name>
<comment type="caution">
    <text evidence="2">The sequence shown here is derived from an EMBL/GenBank/DDBJ whole genome shotgun (WGS) entry which is preliminary data.</text>
</comment>
<dbReference type="Gene3D" id="3.30.420.10">
    <property type="entry name" value="Ribonuclease H-like superfamily/Ribonuclease H"/>
    <property type="match status" value="1"/>
</dbReference>
<dbReference type="EMBL" id="JXTB01000297">
    <property type="protein sequence ID" value="PON47283.1"/>
    <property type="molecule type" value="Genomic_DNA"/>
</dbReference>
<dbReference type="PANTHER" id="PTHR47723">
    <property type="entry name" value="OS05G0353850 PROTEIN"/>
    <property type="match status" value="1"/>
</dbReference>
<dbReference type="GO" id="GO:0004523">
    <property type="term" value="F:RNA-DNA hybrid ribonuclease activity"/>
    <property type="evidence" value="ECO:0007669"/>
    <property type="project" value="InterPro"/>
</dbReference>
<accession>A0A2P5BER3</accession>
<dbReference type="InterPro" id="IPR002156">
    <property type="entry name" value="RNaseH_domain"/>
</dbReference>
<dbReference type="SUPFAM" id="SSF53098">
    <property type="entry name" value="Ribonuclease H-like"/>
    <property type="match status" value="1"/>
</dbReference>
<dbReference type="OrthoDB" id="1938131at2759"/>
<dbReference type="Proteomes" id="UP000237105">
    <property type="component" value="Unassembled WGS sequence"/>
</dbReference>
<dbReference type="InterPro" id="IPR044730">
    <property type="entry name" value="RNase_H-like_dom_plant"/>
</dbReference>
<protein>
    <submittedName>
        <fullName evidence="2">Ribonuclease H</fullName>
    </submittedName>
</protein>
<dbReference type="Pfam" id="PF13456">
    <property type="entry name" value="RVT_3"/>
    <property type="match status" value="1"/>
</dbReference>
<dbReference type="InterPro" id="IPR036397">
    <property type="entry name" value="RNaseH_sf"/>
</dbReference>
<evidence type="ECO:0000259" key="1">
    <source>
        <dbReference type="Pfam" id="PF13456"/>
    </source>
</evidence>
<feature type="domain" description="RNase H type-1" evidence="1">
    <location>
        <begin position="51"/>
        <end position="170"/>
    </location>
</feature>
<dbReference type="InterPro" id="IPR012337">
    <property type="entry name" value="RNaseH-like_sf"/>
</dbReference>
<feature type="non-terminal residue" evidence="2">
    <location>
        <position position="1"/>
    </location>
</feature>
<proteinExistence type="predicted"/>
<dbReference type="STRING" id="3476.A0A2P5BER3"/>
<dbReference type="GO" id="GO:0003676">
    <property type="term" value="F:nucleic acid binding"/>
    <property type="evidence" value="ECO:0007669"/>
    <property type="project" value="InterPro"/>
</dbReference>
<sequence>EAESLISGTMFNSMNDLLILRELRVKGKSRKVPIIIEVIWRPPPLSWIKVNTDGSTYGSSGSYGYSGVFQTHRGFIRGCFSILLGTSYAFEAKLTAAIYAINFAWKYGWKHLWLENDSVYIVSLLLARSLKVPFRWKSTWCRTLRYITNMKFVVTHIYREGNRHTDSLSSRIPSFVSPIWWWSATSFSFFVNDDYIAKFNYRFY</sequence>
<dbReference type="AlphaFoldDB" id="A0A2P5BER3"/>